<dbReference type="Proteomes" id="UP001056120">
    <property type="component" value="Linkage Group LG18"/>
</dbReference>
<comment type="caution">
    <text evidence="1">The sequence shown here is derived from an EMBL/GenBank/DDBJ whole genome shotgun (WGS) entry which is preliminary data.</text>
</comment>
<protein>
    <submittedName>
        <fullName evidence="1">Uncharacterized protein</fullName>
    </submittedName>
</protein>
<evidence type="ECO:0000313" key="1">
    <source>
        <dbReference type="EMBL" id="KAI3756148.1"/>
    </source>
</evidence>
<reference evidence="2" key="1">
    <citation type="journal article" date="2022" name="Mol. Ecol. Resour.">
        <title>The genomes of chicory, endive, great burdock and yacon provide insights into Asteraceae palaeo-polyploidization history and plant inulin production.</title>
        <authorList>
            <person name="Fan W."/>
            <person name="Wang S."/>
            <person name="Wang H."/>
            <person name="Wang A."/>
            <person name="Jiang F."/>
            <person name="Liu H."/>
            <person name="Zhao H."/>
            <person name="Xu D."/>
            <person name="Zhang Y."/>
        </authorList>
    </citation>
    <scope>NUCLEOTIDE SEQUENCE [LARGE SCALE GENOMIC DNA]</scope>
    <source>
        <strain evidence="2">cv. Yunnan</strain>
    </source>
</reference>
<accession>A0ACB9EC51</accession>
<name>A0ACB9EC51_9ASTR</name>
<keyword evidence="2" id="KW-1185">Reference proteome</keyword>
<proteinExistence type="predicted"/>
<organism evidence="1 2">
    <name type="scientific">Smallanthus sonchifolius</name>
    <dbReference type="NCBI Taxonomy" id="185202"/>
    <lineage>
        <taxon>Eukaryota</taxon>
        <taxon>Viridiplantae</taxon>
        <taxon>Streptophyta</taxon>
        <taxon>Embryophyta</taxon>
        <taxon>Tracheophyta</taxon>
        <taxon>Spermatophyta</taxon>
        <taxon>Magnoliopsida</taxon>
        <taxon>eudicotyledons</taxon>
        <taxon>Gunneridae</taxon>
        <taxon>Pentapetalae</taxon>
        <taxon>asterids</taxon>
        <taxon>campanulids</taxon>
        <taxon>Asterales</taxon>
        <taxon>Asteraceae</taxon>
        <taxon>Asteroideae</taxon>
        <taxon>Heliantheae alliance</taxon>
        <taxon>Millerieae</taxon>
        <taxon>Smallanthus</taxon>
    </lineage>
</organism>
<gene>
    <name evidence="1" type="ORF">L1987_55962</name>
</gene>
<sequence length="78" mass="9130">MFLYHHLKVNRWVRVSSHLPRLTSSGVRPLPSSGYPKFVKVLIPCKTWSKRTSGQIISRISSHFKKIKDHLPRDEFCL</sequence>
<dbReference type="EMBL" id="CM042035">
    <property type="protein sequence ID" value="KAI3756148.1"/>
    <property type="molecule type" value="Genomic_DNA"/>
</dbReference>
<evidence type="ECO:0000313" key="2">
    <source>
        <dbReference type="Proteomes" id="UP001056120"/>
    </source>
</evidence>
<reference evidence="1 2" key="2">
    <citation type="journal article" date="2022" name="Mol. Ecol. Resour.">
        <title>The genomes of chicory, endive, great burdock and yacon provide insights into Asteraceae paleo-polyploidization history and plant inulin production.</title>
        <authorList>
            <person name="Fan W."/>
            <person name="Wang S."/>
            <person name="Wang H."/>
            <person name="Wang A."/>
            <person name="Jiang F."/>
            <person name="Liu H."/>
            <person name="Zhao H."/>
            <person name="Xu D."/>
            <person name="Zhang Y."/>
        </authorList>
    </citation>
    <scope>NUCLEOTIDE SEQUENCE [LARGE SCALE GENOMIC DNA]</scope>
    <source>
        <strain evidence="2">cv. Yunnan</strain>
        <tissue evidence="1">Leaves</tissue>
    </source>
</reference>